<comment type="caution">
    <text evidence="2">The sequence shown here is derived from an EMBL/GenBank/DDBJ whole genome shotgun (WGS) entry which is preliminary data.</text>
</comment>
<dbReference type="SUPFAM" id="SSF53335">
    <property type="entry name" value="S-adenosyl-L-methionine-dependent methyltransferases"/>
    <property type="match status" value="1"/>
</dbReference>
<gene>
    <name evidence="2" type="ORF">GPL20_09545</name>
</gene>
<dbReference type="PANTHER" id="PTHR42912">
    <property type="entry name" value="METHYLTRANSFERASE"/>
    <property type="match status" value="1"/>
</dbReference>
<dbReference type="InterPro" id="IPR029063">
    <property type="entry name" value="SAM-dependent_MTases_sf"/>
</dbReference>
<dbReference type="Pfam" id="PF08241">
    <property type="entry name" value="Methyltransf_11"/>
    <property type="match status" value="1"/>
</dbReference>
<dbReference type="GO" id="GO:0008757">
    <property type="term" value="F:S-adenosylmethionine-dependent methyltransferase activity"/>
    <property type="evidence" value="ECO:0007669"/>
    <property type="project" value="InterPro"/>
</dbReference>
<dbReference type="EMBL" id="WQNE01000005">
    <property type="protein sequence ID" value="MVT73349.1"/>
    <property type="molecule type" value="Genomic_DNA"/>
</dbReference>
<evidence type="ECO:0000259" key="1">
    <source>
        <dbReference type="Pfam" id="PF08241"/>
    </source>
</evidence>
<dbReference type="AlphaFoldDB" id="A0A844TA63"/>
<keyword evidence="3" id="KW-1185">Reference proteome</keyword>
<reference evidence="2 3" key="1">
    <citation type="submission" date="2019-12" db="EMBL/GenBank/DDBJ databases">
        <title>Draft genome sequences Bradyrhizobium cajani AMBPC1010, Bradyrhizobium pachyrhizi AMBPC1040 and Bradyrhizobium yuanmingense ALSPC3051, three plant growth promoting strains isolated from nodules of Cajanus cajan L. in Dominican Republic.</title>
        <authorList>
            <person name="Flores-Felix J.D."/>
            <person name="Araujo J."/>
            <person name="Diaz-Alcantara C."/>
            <person name="Gonzalez-Andres F."/>
            <person name="Velazquez E."/>
        </authorList>
    </citation>
    <scope>NUCLEOTIDE SEQUENCE [LARGE SCALE GENOMIC DNA]</scope>
    <source>
        <strain evidence="2 3">1010</strain>
    </source>
</reference>
<proteinExistence type="predicted"/>
<evidence type="ECO:0000313" key="3">
    <source>
        <dbReference type="Proteomes" id="UP000449969"/>
    </source>
</evidence>
<sequence>MPSRCKIRLAPFRFRQANLPRLGSLSDMRRPNFIAKHARNAQGLLGRVIAFIMAHETWSQNLRVMDALRIGRSDHIIDVGCGHGRSLSELATRASMGHVVGADPSDLMVEIASQRNRPLIDAARVKVVLATVESLPFADESFDKVLCVHVLYFWKDLDASLREVARVLKPGGRSGLLFRTKADPAAIASFPAEIYRFPELAEVTEALEQAGLDVHAASDRSNEPVLLIAEKRRAQTAEGPQSTDQAETIAVRRAIT</sequence>
<dbReference type="CDD" id="cd02440">
    <property type="entry name" value="AdoMet_MTases"/>
    <property type="match status" value="1"/>
</dbReference>
<evidence type="ECO:0000313" key="2">
    <source>
        <dbReference type="EMBL" id="MVT73349.1"/>
    </source>
</evidence>
<dbReference type="GO" id="GO:0032259">
    <property type="term" value="P:methylation"/>
    <property type="evidence" value="ECO:0007669"/>
    <property type="project" value="UniProtKB-KW"/>
</dbReference>
<accession>A0A844TA63</accession>
<name>A0A844TA63_9BRAD</name>
<feature type="domain" description="Methyltransferase type 11" evidence="1">
    <location>
        <begin position="77"/>
        <end position="173"/>
    </location>
</feature>
<protein>
    <submittedName>
        <fullName evidence="2">Methyltransferase domain-containing protein</fullName>
    </submittedName>
</protein>
<dbReference type="Proteomes" id="UP000449969">
    <property type="component" value="Unassembled WGS sequence"/>
</dbReference>
<dbReference type="InterPro" id="IPR013216">
    <property type="entry name" value="Methyltransf_11"/>
</dbReference>
<dbReference type="InterPro" id="IPR050508">
    <property type="entry name" value="Methyltransf_Superfamily"/>
</dbReference>
<keyword evidence="2" id="KW-0489">Methyltransferase</keyword>
<dbReference type="Gene3D" id="3.40.50.150">
    <property type="entry name" value="Vaccinia Virus protein VP39"/>
    <property type="match status" value="1"/>
</dbReference>
<organism evidence="2 3">
    <name type="scientific">Bradyrhizobium cajani</name>
    <dbReference type="NCBI Taxonomy" id="1928661"/>
    <lineage>
        <taxon>Bacteria</taxon>
        <taxon>Pseudomonadati</taxon>
        <taxon>Pseudomonadota</taxon>
        <taxon>Alphaproteobacteria</taxon>
        <taxon>Hyphomicrobiales</taxon>
        <taxon>Nitrobacteraceae</taxon>
        <taxon>Bradyrhizobium</taxon>
    </lineage>
</organism>
<keyword evidence="2" id="KW-0808">Transferase</keyword>